<dbReference type="Pfam" id="PF00730">
    <property type="entry name" value="HhH-GPD"/>
    <property type="match status" value="1"/>
</dbReference>
<evidence type="ECO:0000313" key="17">
    <source>
        <dbReference type="Proteomes" id="UP000198820"/>
    </source>
</evidence>
<keyword evidence="7" id="KW-0479">Metal-binding</keyword>
<evidence type="ECO:0000256" key="13">
    <source>
        <dbReference type="ARBA" id="ARBA00023295"/>
    </source>
</evidence>
<evidence type="ECO:0000256" key="7">
    <source>
        <dbReference type="ARBA" id="ARBA00022723"/>
    </source>
</evidence>
<accession>A0A1H4BJR9</accession>
<evidence type="ECO:0000256" key="8">
    <source>
        <dbReference type="ARBA" id="ARBA00022763"/>
    </source>
</evidence>
<keyword evidence="17" id="KW-1185">Reference proteome</keyword>
<dbReference type="Pfam" id="PF00633">
    <property type="entry name" value="HHH"/>
    <property type="match status" value="1"/>
</dbReference>
<keyword evidence="9" id="KW-0378">Hydrolase</keyword>
<dbReference type="RefSeq" id="WP_093244264.1">
    <property type="nucleotide sequence ID" value="NZ_FNQF01000006.1"/>
</dbReference>
<dbReference type="Gene3D" id="1.10.1670.10">
    <property type="entry name" value="Helix-hairpin-Helix base-excision DNA repair enzymes (C-terminal)"/>
    <property type="match status" value="1"/>
</dbReference>
<dbReference type="PANTHER" id="PTHR42944:SF1">
    <property type="entry name" value="ADENINE DNA GLYCOSYLASE"/>
    <property type="match status" value="1"/>
</dbReference>
<dbReference type="GO" id="GO:0034039">
    <property type="term" value="F:8-oxo-7,8-dihydroguanine DNA N-glycosylase activity"/>
    <property type="evidence" value="ECO:0007669"/>
    <property type="project" value="TreeGrafter"/>
</dbReference>
<feature type="domain" description="HhH-GPD" evidence="15">
    <location>
        <begin position="35"/>
        <end position="185"/>
    </location>
</feature>
<dbReference type="PANTHER" id="PTHR42944">
    <property type="entry name" value="ADENINE DNA GLYCOSYLASE"/>
    <property type="match status" value="1"/>
</dbReference>
<gene>
    <name evidence="16" type="ORF">SAMN05421540_10669</name>
</gene>
<dbReference type="GO" id="GO:0051539">
    <property type="term" value="F:4 iron, 4 sulfur cluster binding"/>
    <property type="evidence" value="ECO:0007669"/>
    <property type="project" value="UniProtKB-UniRule"/>
</dbReference>
<evidence type="ECO:0000256" key="5">
    <source>
        <dbReference type="ARBA" id="ARBA00022023"/>
    </source>
</evidence>
<protein>
    <recommendedName>
        <fullName evidence="5 14">Adenine DNA glycosylase</fullName>
        <ecNumber evidence="4 14">3.2.2.31</ecNumber>
    </recommendedName>
</protein>
<proteinExistence type="inferred from homology"/>
<dbReference type="GO" id="GO:0032357">
    <property type="term" value="F:oxidized purine DNA binding"/>
    <property type="evidence" value="ECO:0007669"/>
    <property type="project" value="TreeGrafter"/>
</dbReference>
<evidence type="ECO:0000256" key="9">
    <source>
        <dbReference type="ARBA" id="ARBA00022801"/>
    </source>
</evidence>
<dbReference type="InterPro" id="IPR005760">
    <property type="entry name" value="A/G_AdeGlyc_MutY"/>
</dbReference>
<comment type="catalytic activity">
    <reaction evidence="1 14">
        <text>Hydrolyzes free adenine bases from 7,8-dihydro-8-oxoguanine:adenine mismatched double-stranded DNA, leaving an apurinic site.</text>
        <dbReference type="EC" id="3.2.2.31"/>
    </reaction>
</comment>
<organism evidence="16 17">
    <name type="scientific">Psychroflexus halocasei</name>
    <dbReference type="NCBI Taxonomy" id="908615"/>
    <lineage>
        <taxon>Bacteria</taxon>
        <taxon>Pseudomonadati</taxon>
        <taxon>Bacteroidota</taxon>
        <taxon>Flavobacteriia</taxon>
        <taxon>Flavobacteriales</taxon>
        <taxon>Flavobacteriaceae</taxon>
        <taxon>Psychroflexus</taxon>
    </lineage>
</organism>
<dbReference type="GO" id="GO:0006298">
    <property type="term" value="P:mismatch repair"/>
    <property type="evidence" value="ECO:0007669"/>
    <property type="project" value="TreeGrafter"/>
</dbReference>
<dbReference type="FunFam" id="1.10.340.30:FF:000002">
    <property type="entry name" value="Adenine DNA glycosylase"/>
    <property type="match status" value="1"/>
</dbReference>
<dbReference type="PROSITE" id="PS00764">
    <property type="entry name" value="ENDONUCLEASE_III_1"/>
    <property type="match status" value="1"/>
</dbReference>
<dbReference type="InterPro" id="IPR000445">
    <property type="entry name" value="HhH_motif"/>
</dbReference>
<keyword evidence="12" id="KW-0234">DNA repair</keyword>
<dbReference type="Proteomes" id="UP000198820">
    <property type="component" value="Unassembled WGS sequence"/>
</dbReference>
<evidence type="ECO:0000259" key="15">
    <source>
        <dbReference type="SMART" id="SM00478"/>
    </source>
</evidence>
<keyword evidence="10 14" id="KW-0408">Iron</keyword>
<dbReference type="InterPro" id="IPR023170">
    <property type="entry name" value="HhH_base_excis_C"/>
</dbReference>
<dbReference type="STRING" id="908615.SAMN05421540_10669"/>
<evidence type="ECO:0000256" key="12">
    <source>
        <dbReference type="ARBA" id="ARBA00023204"/>
    </source>
</evidence>
<dbReference type="SMART" id="SM00478">
    <property type="entry name" value="ENDO3c"/>
    <property type="match status" value="1"/>
</dbReference>
<dbReference type="Gene3D" id="3.90.79.10">
    <property type="entry name" value="Nucleoside Triphosphate Pyrophosphohydrolase"/>
    <property type="match status" value="1"/>
</dbReference>
<dbReference type="InterPro" id="IPR011257">
    <property type="entry name" value="DNA_glycosylase"/>
</dbReference>
<sequence length="351" mass="41197">MNFSKALINWYHTHHRDLPWRHTTAAYNIWLSEIMLQQTQVIKVLDYYRNFLEKYPTVHDLSRASEDEVLKMWQGLGYYSRARNLHKTAQTVSENNGEFPDTYKELKKLKGIGDYTAAAISSFAFGEAQAVLDGNVYRVLARYLGIDLPINSTEGVKLFKEKAKQLLDKDRPADHNQAIMEFGALHCKPKKPKCDSCPLQIDCVAYQQNKVNELPVKLKKVKVRKRYLNYVILQDQKEHFLLQKRTEKDIWQNMFEFPLYESQNNLNQATTQSFNLTLPTENLIRLTDQPIKHQLTHQSLFVHFWKLDLSESFKTYPNLLEDYEVVTKEELLDYAVPVLIANYIQKHFFKG</sequence>
<evidence type="ECO:0000256" key="6">
    <source>
        <dbReference type="ARBA" id="ARBA00022485"/>
    </source>
</evidence>
<evidence type="ECO:0000256" key="4">
    <source>
        <dbReference type="ARBA" id="ARBA00012045"/>
    </source>
</evidence>
<evidence type="ECO:0000256" key="11">
    <source>
        <dbReference type="ARBA" id="ARBA00023014"/>
    </source>
</evidence>
<dbReference type="GO" id="GO:0035485">
    <property type="term" value="F:adenine/guanine mispair binding"/>
    <property type="evidence" value="ECO:0007669"/>
    <property type="project" value="TreeGrafter"/>
</dbReference>
<dbReference type="InterPro" id="IPR029119">
    <property type="entry name" value="MutY_C"/>
</dbReference>
<dbReference type="NCBIfam" id="TIGR01084">
    <property type="entry name" value="mutY"/>
    <property type="match status" value="1"/>
</dbReference>
<dbReference type="InterPro" id="IPR004035">
    <property type="entry name" value="Endouclease-III_FeS-bd_BS"/>
</dbReference>
<dbReference type="EMBL" id="FNQF01000006">
    <property type="protein sequence ID" value="SEA48346.1"/>
    <property type="molecule type" value="Genomic_DNA"/>
</dbReference>
<dbReference type="GO" id="GO:0046872">
    <property type="term" value="F:metal ion binding"/>
    <property type="evidence" value="ECO:0007669"/>
    <property type="project" value="UniProtKB-UniRule"/>
</dbReference>
<dbReference type="EC" id="3.2.2.31" evidence="4 14"/>
<evidence type="ECO:0000256" key="2">
    <source>
        <dbReference type="ARBA" id="ARBA00002933"/>
    </source>
</evidence>
<evidence type="ECO:0000256" key="10">
    <source>
        <dbReference type="ARBA" id="ARBA00023004"/>
    </source>
</evidence>
<name>A0A1H4BJR9_9FLAO</name>
<dbReference type="Pfam" id="PF14815">
    <property type="entry name" value="NUDIX_4"/>
    <property type="match status" value="1"/>
</dbReference>
<dbReference type="InterPro" id="IPR015797">
    <property type="entry name" value="NUDIX_hydrolase-like_dom_sf"/>
</dbReference>
<dbReference type="InterPro" id="IPR003651">
    <property type="entry name" value="Endonuclease3_FeS-loop_motif"/>
</dbReference>
<dbReference type="GO" id="GO:0006284">
    <property type="term" value="P:base-excision repair"/>
    <property type="evidence" value="ECO:0007669"/>
    <property type="project" value="UniProtKB-UniRule"/>
</dbReference>
<evidence type="ECO:0000256" key="14">
    <source>
        <dbReference type="RuleBase" id="RU365096"/>
    </source>
</evidence>
<comment type="function">
    <text evidence="2">Adenine glycosylase active on G-A mispairs. MutY also corrects error-prone DNA synthesis past GO lesions which are due to the oxidatively damaged form of guanine: 7,8-dihydro-8-oxoguanine (8-oxo-dGTP).</text>
</comment>
<dbReference type="SMART" id="SM00525">
    <property type="entry name" value="FES"/>
    <property type="match status" value="1"/>
</dbReference>
<keyword evidence="8 14" id="KW-0227">DNA damage</keyword>
<dbReference type="Gene3D" id="1.10.340.30">
    <property type="entry name" value="Hypothetical protein, domain 2"/>
    <property type="match status" value="1"/>
</dbReference>
<dbReference type="AlphaFoldDB" id="A0A1H4BJR9"/>
<comment type="cofactor">
    <cofactor evidence="14">
        <name>[4Fe-4S] cluster</name>
        <dbReference type="ChEBI" id="CHEBI:49883"/>
    </cofactor>
    <text evidence="14">Binds 1 [4Fe-4S] cluster.</text>
</comment>
<dbReference type="InterPro" id="IPR003265">
    <property type="entry name" value="HhH-GPD_domain"/>
</dbReference>
<dbReference type="InterPro" id="IPR044298">
    <property type="entry name" value="MIG/MutY"/>
</dbReference>
<keyword evidence="13 14" id="KW-0326">Glycosidase</keyword>
<evidence type="ECO:0000256" key="1">
    <source>
        <dbReference type="ARBA" id="ARBA00000843"/>
    </source>
</evidence>
<dbReference type="GO" id="GO:0000701">
    <property type="term" value="F:purine-specific mismatch base pair DNA N-glycosylase activity"/>
    <property type="evidence" value="ECO:0007669"/>
    <property type="project" value="UniProtKB-EC"/>
</dbReference>
<reference evidence="16 17" key="1">
    <citation type="submission" date="2016-10" db="EMBL/GenBank/DDBJ databases">
        <authorList>
            <person name="de Groot N.N."/>
        </authorList>
    </citation>
    <scope>NUCLEOTIDE SEQUENCE [LARGE SCALE GENOMIC DNA]</scope>
    <source>
        <strain evidence="16 17">DSM 23581</strain>
    </source>
</reference>
<comment type="similarity">
    <text evidence="3 14">Belongs to the Nth/MutY family.</text>
</comment>
<dbReference type="CDD" id="cd03431">
    <property type="entry name" value="NUDIX_DNA_Glycosylase_C-MutY"/>
    <property type="match status" value="1"/>
</dbReference>
<dbReference type="SUPFAM" id="SSF48150">
    <property type="entry name" value="DNA-glycosylase"/>
    <property type="match status" value="1"/>
</dbReference>
<dbReference type="CDD" id="cd00056">
    <property type="entry name" value="ENDO3c"/>
    <property type="match status" value="1"/>
</dbReference>
<dbReference type="SUPFAM" id="SSF55811">
    <property type="entry name" value="Nudix"/>
    <property type="match status" value="1"/>
</dbReference>
<keyword evidence="6" id="KW-0004">4Fe-4S</keyword>
<evidence type="ECO:0000313" key="16">
    <source>
        <dbReference type="EMBL" id="SEA48346.1"/>
    </source>
</evidence>
<keyword evidence="11" id="KW-0411">Iron-sulfur</keyword>
<evidence type="ECO:0000256" key="3">
    <source>
        <dbReference type="ARBA" id="ARBA00008343"/>
    </source>
</evidence>